<keyword evidence="3" id="KW-1185">Reference proteome</keyword>
<comment type="caution">
    <text evidence="2">The sequence shown here is derived from an EMBL/GenBank/DDBJ whole genome shotgun (WGS) entry which is preliminary data.</text>
</comment>
<sequence length="250" mass="28452">MHAIRQKCFIPHLERKMNQIIADYIECITHNRKLHQQRRCTAVHDTRRSFEAVGRLIEKYQSNFSTPPIIASDSRNEYLLNYHDGRRDTCLYKILPVILMAPQANVKVYSLLNEGSSVTLFGSRRQHNWTQGSDTTIVIKKNSRALNLDVRRGHFSLKISIPYPYLDLPVQTFYPHQYICFHSITEMTVHAGPNEPIAVATKLGWVAYGSAPSISASVQCLLVRKSPTPKQPHQLGKPGSENPTSNFGIR</sequence>
<proteinExistence type="predicted"/>
<evidence type="ECO:0000313" key="3">
    <source>
        <dbReference type="Proteomes" id="UP000606786"/>
    </source>
</evidence>
<dbReference type="Proteomes" id="UP000606786">
    <property type="component" value="Unassembled WGS sequence"/>
</dbReference>
<organism evidence="2 3">
    <name type="scientific">Ceratitis capitata</name>
    <name type="common">Mediterranean fruit fly</name>
    <name type="synonym">Tephritis capitata</name>
    <dbReference type="NCBI Taxonomy" id="7213"/>
    <lineage>
        <taxon>Eukaryota</taxon>
        <taxon>Metazoa</taxon>
        <taxon>Ecdysozoa</taxon>
        <taxon>Arthropoda</taxon>
        <taxon>Hexapoda</taxon>
        <taxon>Insecta</taxon>
        <taxon>Pterygota</taxon>
        <taxon>Neoptera</taxon>
        <taxon>Endopterygota</taxon>
        <taxon>Diptera</taxon>
        <taxon>Brachycera</taxon>
        <taxon>Muscomorpha</taxon>
        <taxon>Tephritoidea</taxon>
        <taxon>Tephritidae</taxon>
        <taxon>Ceratitis</taxon>
        <taxon>Ceratitis</taxon>
    </lineage>
</organism>
<name>A0A811UPJ3_CERCA</name>
<feature type="region of interest" description="Disordered" evidence="1">
    <location>
        <begin position="228"/>
        <end position="250"/>
    </location>
</feature>
<reference evidence="2" key="1">
    <citation type="submission" date="2020-11" db="EMBL/GenBank/DDBJ databases">
        <authorList>
            <person name="Whitehead M."/>
        </authorList>
    </citation>
    <scope>NUCLEOTIDE SEQUENCE</scope>
    <source>
        <strain evidence="2">EGII</strain>
    </source>
</reference>
<protein>
    <submittedName>
        <fullName evidence="2">(Mediterranean fruit fly) hypothetical protein</fullName>
    </submittedName>
</protein>
<feature type="compositionally biased region" description="Polar residues" evidence="1">
    <location>
        <begin position="241"/>
        <end position="250"/>
    </location>
</feature>
<evidence type="ECO:0000256" key="1">
    <source>
        <dbReference type="SAM" id="MobiDB-lite"/>
    </source>
</evidence>
<gene>
    <name evidence="2" type="ORF">CCAP1982_LOCUS9275</name>
</gene>
<evidence type="ECO:0000313" key="2">
    <source>
        <dbReference type="EMBL" id="CAD7000800.1"/>
    </source>
</evidence>
<accession>A0A811UPJ3</accession>
<dbReference type="AlphaFoldDB" id="A0A811UPJ3"/>
<dbReference type="EMBL" id="CAJHJT010000023">
    <property type="protein sequence ID" value="CAD7000800.1"/>
    <property type="molecule type" value="Genomic_DNA"/>
</dbReference>